<accession>A0A2N7RZ54</accession>
<comment type="caution">
    <text evidence="1">The sequence shown here is derived from an EMBL/GenBank/DDBJ whole genome shotgun (WGS) entry which is preliminary data.</text>
</comment>
<protein>
    <recommendedName>
        <fullName evidence="3">Nucleotidyl transferase AbiEii/AbiGii toxin family protein</fullName>
    </recommendedName>
</protein>
<dbReference type="AlphaFoldDB" id="A0A2N7RZ54"/>
<gene>
    <name evidence="1" type="ORF">CIK84_10645</name>
</gene>
<sequence>MTDPHSIYAVATSLADALGYRGQKAVAEAAEDNDYRIIGGHMVRLLLHVYPTAKAIPRSTVDADTAIGSLEIAAPMARNFLAQNFTKEGGNAFYLDITPEQRVEINLLGPRTGPLKGIRPEAVPGVGQIDTLPELNYIFNHEPLIVNVEADLQAGEKLTYQIRIPNLEEALVLKAFAWNQRNMGKDLSDLHTLLEIREAHQEVSWRLNGRELIGFRKDTVRILQPLVKELSKKRTGFAVPDNVDKRRFAALISKHCSSE</sequence>
<dbReference type="RefSeq" id="WP_102598441.1">
    <property type="nucleotide sequence ID" value="NZ_JABUYH010000044.1"/>
</dbReference>
<dbReference type="Pfam" id="PF08843">
    <property type="entry name" value="AbiEii"/>
    <property type="match status" value="1"/>
</dbReference>
<evidence type="ECO:0000313" key="2">
    <source>
        <dbReference type="Proteomes" id="UP000235739"/>
    </source>
</evidence>
<reference evidence="1 2" key="1">
    <citation type="journal article" date="2017" name="Elife">
        <title>Extensive horizontal gene transfer in cheese-associated bacteria.</title>
        <authorList>
            <person name="Bonham K.S."/>
            <person name="Wolfe B.E."/>
            <person name="Dutton R.J."/>
        </authorList>
    </citation>
    <scope>NUCLEOTIDE SEQUENCE [LARGE SCALE GENOMIC DNA]</scope>
    <source>
        <strain evidence="1 2">JB182</strain>
    </source>
</reference>
<organism evidence="1 2">
    <name type="scientific">Glutamicibacter arilaitensis</name>
    <dbReference type="NCBI Taxonomy" id="256701"/>
    <lineage>
        <taxon>Bacteria</taxon>
        <taxon>Bacillati</taxon>
        <taxon>Actinomycetota</taxon>
        <taxon>Actinomycetes</taxon>
        <taxon>Micrococcales</taxon>
        <taxon>Micrococcaceae</taxon>
        <taxon>Glutamicibacter</taxon>
    </lineage>
</organism>
<evidence type="ECO:0008006" key="3">
    <source>
        <dbReference type="Google" id="ProtNLM"/>
    </source>
</evidence>
<name>A0A2N7RZ54_9MICC</name>
<dbReference type="EMBL" id="PNQX01000002">
    <property type="protein sequence ID" value="PMQ19174.1"/>
    <property type="molecule type" value="Genomic_DNA"/>
</dbReference>
<dbReference type="Proteomes" id="UP000235739">
    <property type="component" value="Unassembled WGS sequence"/>
</dbReference>
<evidence type="ECO:0000313" key="1">
    <source>
        <dbReference type="EMBL" id="PMQ19174.1"/>
    </source>
</evidence>
<dbReference type="InterPro" id="IPR014942">
    <property type="entry name" value="AbiEii"/>
</dbReference>
<proteinExistence type="predicted"/>